<dbReference type="AlphaFoldDB" id="A0A1C6SCL2"/>
<dbReference type="Proteomes" id="UP000199413">
    <property type="component" value="Unassembled WGS sequence"/>
</dbReference>
<evidence type="ECO:0000313" key="1">
    <source>
        <dbReference type="EMBL" id="SCL27126.1"/>
    </source>
</evidence>
<protein>
    <recommendedName>
        <fullName evidence="3">DUF3592 domain-containing protein</fullName>
    </recommendedName>
</protein>
<evidence type="ECO:0008006" key="3">
    <source>
        <dbReference type="Google" id="ProtNLM"/>
    </source>
</evidence>
<dbReference type="EMBL" id="FMHV01000002">
    <property type="protein sequence ID" value="SCL27126.1"/>
    <property type="molecule type" value="Genomic_DNA"/>
</dbReference>
<reference evidence="2" key="1">
    <citation type="submission" date="2016-06" db="EMBL/GenBank/DDBJ databases">
        <authorList>
            <person name="Varghese N."/>
            <person name="Submissions Spin"/>
        </authorList>
    </citation>
    <scope>NUCLEOTIDE SEQUENCE [LARGE SCALE GENOMIC DNA]</scope>
    <source>
        <strain evidence="2">DSM 45431</strain>
    </source>
</reference>
<name>A0A1C6SCL2_9ACTN</name>
<gene>
    <name evidence="1" type="ORF">GA0070624_3438</name>
</gene>
<sequence length="138" mass="14875">MAVFLGTLLIGSGLVLSARLGTAIDERVRTGARATGRVVHVERFKVSRSFAATRLTVNYTFGGVRHRERLSSELDEGRYRNGDVLTLHVDRSDPTKAATAEGYATEDLLLQLPALLEGLGIVVIMLSLALLRTGAPAE</sequence>
<evidence type="ECO:0000313" key="2">
    <source>
        <dbReference type="Proteomes" id="UP000199413"/>
    </source>
</evidence>
<accession>A0A1C6SCL2</accession>
<keyword evidence="2" id="KW-1185">Reference proteome</keyword>
<organism evidence="1 2">
    <name type="scientific">Micromonospora rhizosphaerae</name>
    <dbReference type="NCBI Taxonomy" id="568872"/>
    <lineage>
        <taxon>Bacteria</taxon>
        <taxon>Bacillati</taxon>
        <taxon>Actinomycetota</taxon>
        <taxon>Actinomycetes</taxon>
        <taxon>Micromonosporales</taxon>
        <taxon>Micromonosporaceae</taxon>
        <taxon>Micromonospora</taxon>
    </lineage>
</organism>
<proteinExistence type="predicted"/>